<protein>
    <recommendedName>
        <fullName evidence="2">Tetratricopeptide repeat protein</fullName>
    </recommendedName>
</protein>
<dbReference type="AlphaFoldDB" id="X1GPP2"/>
<dbReference type="InterPro" id="IPR011990">
    <property type="entry name" value="TPR-like_helical_dom_sf"/>
</dbReference>
<gene>
    <name evidence="1" type="ORF">S03H2_15117</name>
</gene>
<dbReference type="SUPFAM" id="SSF48452">
    <property type="entry name" value="TPR-like"/>
    <property type="match status" value="1"/>
</dbReference>
<comment type="caution">
    <text evidence="1">The sequence shown here is derived from an EMBL/GenBank/DDBJ whole genome shotgun (WGS) entry which is preliminary data.</text>
</comment>
<organism evidence="1">
    <name type="scientific">marine sediment metagenome</name>
    <dbReference type="NCBI Taxonomy" id="412755"/>
    <lineage>
        <taxon>unclassified sequences</taxon>
        <taxon>metagenomes</taxon>
        <taxon>ecological metagenomes</taxon>
    </lineage>
</organism>
<accession>X1GPP2</accession>
<sequence length="109" mass="12315">MTESFADDSWALFYLGFELSKAGELDLAVDVYTKSIQVYDALDTPKPEGLDNLQWSCLHGLMTIYEQRGDLQNQIECAREILARVRSVHAQKYARERMDALGARSGQSP</sequence>
<name>X1GPP2_9ZZZZ</name>
<reference evidence="1" key="1">
    <citation type="journal article" date="2014" name="Front. Microbiol.">
        <title>High frequency of phylogenetically diverse reductive dehalogenase-homologous genes in deep subseafloor sedimentary metagenomes.</title>
        <authorList>
            <person name="Kawai M."/>
            <person name="Futagami T."/>
            <person name="Toyoda A."/>
            <person name="Takaki Y."/>
            <person name="Nishi S."/>
            <person name="Hori S."/>
            <person name="Arai W."/>
            <person name="Tsubouchi T."/>
            <person name="Morono Y."/>
            <person name="Uchiyama I."/>
            <person name="Ito T."/>
            <person name="Fujiyama A."/>
            <person name="Inagaki F."/>
            <person name="Takami H."/>
        </authorList>
    </citation>
    <scope>NUCLEOTIDE SEQUENCE</scope>
    <source>
        <strain evidence="1">Expedition CK06-06</strain>
    </source>
</reference>
<dbReference type="EMBL" id="BARU01007672">
    <property type="protein sequence ID" value="GAH46850.1"/>
    <property type="molecule type" value="Genomic_DNA"/>
</dbReference>
<evidence type="ECO:0008006" key="2">
    <source>
        <dbReference type="Google" id="ProtNLM"/>
    </source>
</evidence>
<dbReference type="Gene3D" id="1.25.40.10">
    <property type="entry name" value="Tetratricopeptide repeat domain"/>
    <property type="match status" value="1"/>
</dbReference>
<proteinExistence type="predicted"/>
<evidence type="ECO:0000313" key="1">
    <source>
        <dbReference type="EMBL" id="GAH46850.1"/>
    </source>
</evidence>